<keyword evidence="2" id="KW-0496">Mitochondrion</keyword>
<geneLocation type="mitochondrion" evidence="2"/>
<feature type="transmembrane region" description="Helical" evidence="1">
    <location>
        <begin position="51"/>
        <end position="70"/>
    </location>
</feature>
<reference evidence="2" key="1">
    <citation type="journal article" date="2006" name="BMC Evol. Biol.">
        <title>Mitochondrial sequence data expose the putative cosmopolitan polychaete Scoloplos armiger (Annelida, Orbiniidae) as a species complex.</title>
        <authorList>
            <person name="Bleidorn C."/>
            <person name="Kruse I."/>
            <person name="Albrecht S."/>
            <person name="Bartolomaeus T."/>
        </authorList>
    </citation>
    <scope>NUCLEOTIDE SEQUENCE</scope>
</reference>
<keyword evidence="1" id="KW-1133">Transmembrane helix</keyword>
<name>Q19NV1_9ANNE</name>
<organism evidence="2">
    <name type="scientific">Scoloplos cf. armiger CB-2006</name>
    <dbReference type="NCBI Taxonomy" id="375448"/>
    <lineage>
        <taxon>Eukaryota</taxon>
        <taxon>Metazoa</taxon>
        <taxon>Spiralia</taxon>
        <taxon>Lophotrochozoa</taxon>
        <taxon>Annelida</taxon>
        <taxon>Polychaeta</taxon>
        <taxon>Sedentaria</taxon>
        <taxon>Scolecida</taxon>
        <taxon>Orbiniidae</taxon>
        <taxon>Scoloplos</taxon>
    </lineage>
</organism>
<evidence type="ECO:0000256" key="1">
    <source>
        <dbReference type="SAM" id="Phobius"/>
    </source>
</evidence>
<proteinExistence type="predicted"/>
<dbReference type="AlphaFoldDB" id="Q19NV1"/>
<gene>
    <name evidence="2" type="primary">ND6</name>
</gene>
<protein>
    <submittedName>
        <fullName evidence="2">NADH dehydrogenase subunit 6</fullName>
    </submittedName>
</protein>
<keyword evidence="1" id="KW-0472">Membrane</keyword>
<feature type="transmembrane region" description="Helical" evidence="1">
    <location>
        <begin position="121"/>
        <end position="140"/>
    </location>
</feature>
<evidence type="ECO:0000313" key="2">
    <source>
        <dbReference type="EMBL" id="ABF21347.1"/>
    </source>
</evidence>
<dbReference type="EMBL" id="DQ517436">
    <property type="protein sequence ID" value="ABF21347.1"/>
    <property type="molecule type" value="Genomic_DNA"/>
</dbReference>
<feature type="transmembrane region" description="Helical" evidence="1">
    <location>
        <begin position="82"/>
        <end position="101"/>
    </location>
</feature>
<keyword evidence="1" id="KW-0812">Transmembrane</keyword>
<accession>Q19NV1</accession>
<sequence length="152" mass="17243">MTIMTIISFTILLSLMILSAHTPLSLGCGILLLSMLGTFTIATLKSSWLAMFIFLVYIGGLLILFMYFTATIPNQSMQYQTWWKLTSIIMTLPFCAMWTPLIQSSYTNTIFSLMDSMNTSFYLFLMLTLLLTLIASVKLTQFNRGPLRNFNA</sequence>